<reference evidence="1" key="1">
    <citation type="submission" date="2023-03" db="EMBL/GenBank/DDBJ databases">
        <title>Massive genome expansion in bonnet fungi (Mycena s.s.) driven by repeated elements and novel gene families across ecological guilds.</title>
        <authorList>
            <consortium name="Lawrence Berkeley National Laboratory"/>
            <person name="Harder C.B."/>
            <person name="Miyauchi S."/>
            <person name="Viragh M."/>
            <person name="Kuo A."/>
            <person name="Thoen E."/>
            <person name="Andreopoulos B."/>
            <person name="Lu D."/>
            <person name="Skrede I."/>
            <person name="Drula E."/>
            <person name="Henrissat B."/>
            <person name="Morin E."/>
            <person name="Kohler A."/>
            <person name="Barry K."/>
            <person name="LaButti K."/>
            <person name="Morin E."/>
            <person name="Salamov A."/>
            <person name="Lipzen A."/>
            <person name="Mereny Z."/>
            <person name="Hegedus B."/>
            <person name="Baldrian P."/>
            <person name="Stursova M."/>
            <person name="Weitz H."/>
            <person name="Taylor A."/>
            <person name="Grigoriev I.V."/>
            <person name="Nagy L.G."/>
            <person name="Martin F."/>
            <person name="Kauserud H."/>
        </authorList>
    </citation>
    <scope>NUCLEOTIDE SEQUENCE</scope>
    <source>
        <strain evidence="1">9284</strain>
    </source>
</reference>
<evidence type="ECO:0000313" key="2">
    <source>
        <dbReference type="Proteomes" id="UP001221142"/>
    </source>
</evidence>
<dbReference type="SUPFAM" id="SSF52047">
    <property type="entry name" value="RNI-like"/>
    <property type="match status" value="1"/>
</dbReference>
<name>A0AAD7FX23_9AGAR</name>
<sequence length="336" mass="36900">MSSSASTSSAHVLRSRMAEIDAETAALHARLAILAAERKPIFDALRSVTYPGVVDLPPEVTAEIFLGYFTRGDIGYSSPTQLGWTPSYGPLLLANVCRRWRDTAVALQPIWSKFHIMTSDTASESQAALLECWLPRAGNHPLTISVYGGVTSIFTSLAPVLSQLRSLECYIDSDVPFPNDVLLGRLPSLESVRLFSNIPERGLLAAPLTAFADCPQLREVRLSQIPTQSLVLHWAQITALELSSMETDEALTVLQQTVALERLVTGLDVLDEDWAGVPLRLAQLHTLKVDGGSELLDRLTLPSLTDIELSLPSRDYTLPEHMSPRARFVSLIQRFA</sequence>
<gene>
    <name evidence="1" type="ORF">FB45DRAFT_366861</name>
</gene>
<organism evidence="1 2">
    <name type="scientific">Roridomyces roridus</name>
    <dbReference type="NCBI Taxonomy" id="1738132"/>
    <lineage>
        <taxon>Eukaryota</taxon>
        <taxon>Fungi</taxon>
        <taxon>Dikarya</taxon>
        <taxon>Basidiomycota</taxon>
        <taxon>Agaricomycotina</taxon>
        <taxon>Agaricomycetes</taxon>
        <taxon>Agaricomycetidae</taxon>
        <taxon>Agaricales</taxon>
        <taxon>Marasmiineae</taxon>
        <taxon>Mycenaceae</taxon>
        <taxon>Roridomyces</taxon>
    </lineage>
</organism>
<dbReference type="InterPro" id="IPR032675">
    <property type="entry name" value="LRR_dom_sf"/>
</dbReference>
<dbReference type="Gene3D" id="3.80.10.10">
    <property type="entry name" value="Ribonuclease Inhibitor"/>
    <property type="match status" value="1"/>
</dbReference>
<keyword evidence="2" id="KW-1185">Reference proteome</keyword>
<protein>
    <recommendedName>
        <fullName evidence="3">F-box domain-containing protein</fullName>
    </recommendedName>
</protein>
<proteinExistence type="predicted"/>
<accession>A0AAD7FX23</accession>
<evidence type="ECO:0008006" key="3">
    <source>
        <dbReference type="Google" id="ProtNLM"/>
    </source>
</evidence>
<dbReference type="AlphaFoldDB" id="A0AAD7FX23"/>
<evidence type="ECO:0000313" key="1">
    <source>
        <dbReference type="EMBL" id="KAJ7642257.1"/>
    </source>
</evidence>
<dbReference type="Proteomes" id="UP001221142">
    <property type="component" value="Unassembled WGS sequence"/>
</dbReference>
<dbReference type="EMBL" id="JARKIF010000004">
    <property type="protein sequence ID" value="KAJ7642257.1"/>
    <property type="molecule type" value="Genomic_DNA"/>
</dbReference>
<comment type="caution">
    <text evidence="1">The sequence shown here is derived from an EMBL/GenBank/DDBJ whole genome shotgun (WGS) entry which is preliminary data.</text>
</comment>